<sequence>MTGEVTGGRDVNDVVELAVVRVEPTG</sequence>
<protein>
    <submittedName>
        <fullName evidence="1">Uncharacterized protein</fullName>
    </submittedName>
</protein>
<gene>
    <name evidence="1" type="ORF">SIRAN5980</name>
</gene>
<name>A0A060ZTB8_9ACTN</name>
<accession>A0A060ZTB8</accession>
<proteinExistence type="predicted"/>
<evidence type="ECO:0000313" key="1">
    <source>
        <dbReference type="EMBL" id="CDR09365.1"/>
    </source>
</evidence>
<organism evidence="1">
    <name type="scientific">Streptomyces iranensis</name>
    <dbReference type="NCBI Taxonomy" id="576784"/>
    <lineage>
        <taxon>Bacteria</taxon>
        <taxon>Bacillati</taxon>
        <taxon>Actinomycetota</taxon>
        <taxon>Actinomycetes</taxon>
        <taxon>Kitasatosporales</taxon>
        <taxon>Streptomycetaceae</taxon>
        <taxon>Streptomyces</taxon>
        <taxon>Streptomyces violaceusniger group</taxon>
    </lineage>
</organism>
<dbReference type="AlphaFoldDB" id="A0A060ZTB8"/>
<dbReference type="EMBL" id="LK022848">
    <property type="protein sequence ID" value="CDR09365.1"/>
    <property type="molecule type" value="Genomic_DNA"/>
</dbReference>
<reference evidence="1" key="1">
    <citation type="submission" date="2014-05" db="EMBL/GenBank/DDBJ databases">
        <authorList>
            <person name="Horn Fabian"/>
        </authorList>
    </citation>
    <scope>NUCLEOTIDE SEQUENCE</scope>
</reference>
<dbReference type="HOGENOM" id="CLU_3417092_0_0_11"/>